<reference evidence="1 2" key="1">
    <citation type="submission" date="2019-06" db="EMBL/GenBank/DDBJ databases">
        <title>Complete genome sequence of Janthinobacterium sp. SNU WT3 isolated from diseased rainbow trout.</title>
        <authorList>
            <person name="Oh W.T."/>
            <person name="Park S.C."/>
        </authorList>
    </citation>
    <scope>NUCLEOTIDE SEQUENCE [LARGE SCALE GENOMIC DNA]</scope>
    <source>
        <strain evidence="1 2">SNU WT3</strain>
    </source>
</reference>
<accession>A0A4Y6R900</accession>
<evidence type="ECO:0000313" key="1">
    <source>
        <dbReference type="EMBL" id="QDG69432.1"/>
    </source>
</evidence>
<dbReference type="KEGG" id="jas:FJQ89_02640"/>
<protein>
    <submittedName>
        <fullName evidence="1">Uncharacterized protein</fullName>
    </submittedName>
</protein>
<dbReference type="EMBL" id="CP041185">
    <property type="protein sequence ID" value="QDG69432.1"/>
    <property type="molecule type" value="Genomic_DNA"/>
</dbReference>
<organism evidence="1 2">
    <name type="scientific">Janthinobacterium tructae</name>
    <dbReference type="NCBI Taxonomy" id="2590869"/>
    <lineage>
        <taxon>Bacteria</taxon>
        <taxon>Pseudomonadati</taxon>
        <taxon>Pseudomonadota</taxon>
        <taxon>Betaproteobacteria</taxon>
        <taxon>Burkholderiales</taxon>
        <taxon>Oxalobacteraceae</taxon>
        <taxon>Janthinobacterium</taxon>
    </lineage>
</organism>
<name>A0A4Y6R900_9BURK</name>
<dbReference type="AlphaFoldDB" id="A0A4Y6R900"/>
<sequence>MTGIWTFKPDGRPVITPTVAGGVFLGMHQQKSGDPLIKTFLGVAGLKLRVYQVGTGSFVWDTGNDADGNPTITFYEQSTPFGERDALLLVFAV</sequence>
<proteinExistence type="predicted"/>
<gene>
    <name evidence="1" type="ORF">FJQ89_02640</name>
</gene>
<dbReference type="OrthoDB" id="9966434at2"/>
<evidence type="ECO:0000313" key="2">
    <source>
        <dbReference type="Proteomes" id="UP000316665"/>
    </source>
</evidence>
<dbReference type="RefSeq" id="WP_141168921.1">
    <property type="nucleotide sequence ID" value="NZ_CP041185.1"/>
</dbReference>
<keyword evidence="2" id="KW-1185">Reference proteome</keyword>
<dbReference type="Proteomes" id="UP000316665">
    <property type="component" value="Chromosome"/>
</dbReference>